<accession>A0ABU3X508</accession>
<dbReference type="Proteomes" id="UP001287282">
    <property type="component" value="Unassembled WGS sequence"/>
</dbReference>
<gene>
    <name evidence="1" type="ORF">RYX56_01160</name>
</gene>
<evidence type="ECO:0000313" key="2">
    <source>
        <dbReference type="Proteomes" id="UP001287282"/>
    </source>
</evidence>
<dbReference type="EMBL" id="JAWJBA010000001">
    <property type="protein sequence ID" value="MDV2682975.1"/>
    <property type="molecule type" value="Genomic_DNA"/>
</dbReference>
<proteinExistence type="predicted"/>
<sequence length="263" mass="30152">MNTVLKCTTEELMLLVNLCGYPDVAKGIGESSLGEKSEDAWEAVYEGAAHQLMLKEVWDVQKAAENEVPLNKELQTFIHHYVQSQNIIRSANVTTNETLLFHEMPNDKWLMHHVIADLIHEFFFVEESDIEKHILPFSRYNQVEGEALSSFTLTDHQFDLLSKKENLKEVRSLAKLKKEEEAAFDLFVHSIKINDWSLHNSSLLKVDAEAGESSIEEIMFHVPSEYGIWVLNYDEDLVVHASNVSASEFMSMIRSRLLLKQEA</sequence>
<evidence type="ECO:0000313" key="1">
    <source>
        <dbReference type="EMBL" id="MDV2682975.1"/>
    </source>
</evidence>
<organism evidence="1 2">
    <name type="scientific">Alkalihalophilus lindianensis</name>
    <dbReference type="NCBI Taxonomy" id="1630542"/>
    <lineage>
        <taxon>Bacteria</taxon>
        <taxon>Bacillati</taxon>
        <taxon>Bacillota</taxon>
        <taxon>Bacilli</taxon>
        <taxon>Bacillales</taxon>
        <taxon>Bacillaceae</taxon>
        <taxon>Alkalihalophilus</taxon>
    </lineage>
</organism>
<protein>
    <submittedName>
        <fullName evidence="1">Uncharacterized protein</fullName>
    </submittedName>
</protein>
<comment type="caution">
    <text evidence="1">The sequence shown here is derived from an EMBL/GenBank/DDBJ whole genome shotgun (WGS) entry which is preliminary data.</text>
</comment>
<name>A0ABU3X508_9BACI</name>
<reference evidence="1 2" key="1">
    <citation type="submission" date="2023-10" db="EMBL/GenBank/DDBJ databases">
        <title>Screening of Alkalihalobacillus lindianensis BZ-TG-R113 and Its Alleviation of Salt Stress on Rapeseed Growth.</title>
        <authorList>
            <person name="Zhao B."/>
            <person name="Guo T."/>
        </authorList>
    </citation>
    <scope>NUCLEOTIDE SEQUENCE [LARGE SCALE GENOMIC DNA]</scope>
    <source>
        <strain evidence="1 2">BZ-TG-R113</strain>
    </source>
</reference>
<keyword evidence="2" id="KW-1185">Reference proteome</keyword>
<dbReference type="RefSeq" id="WP_317120306.1">
    <property type="nucleotide sequence ID" value="NZ_JAWJBA010000001.1"/>
</dbReference>